<evidence type="ECO:0000256" key="6">
    <source>
        <dbReference type="ARBA" id="ARBA00022757"/>
    </source>
</evidence>
<feature type="active site" evidence="9">
    <location>
        <position position="269"/>
    </location>
</feature>
<dbReference type="Proteomes" id="UP000265140">
    <property type="component" value="Chromosome 12"/>
</dbReference>
<dbReference type="FunFam" id="2.40.70.10:FF:000004">
    <property type="entry name" value="Pepsin A"/>
    <property type="match status" value="1"/>
</dbReference>
<feature type="disulfide bond" evidence="10">
    <location>
        <begin position="260"/>
        <end position="264"/>
    </location>
</feature>
<reference evidence="15" key="1">
    <citation type="journal article" date="2014" name="PLoS ONE">
        <title>The genome and linkage map of the northern pike (Esox lucius): conserved synteny revealed between the salmonid sister group and the Neoteleostei.</title>
        <authorList>
            <person name="Rondeau E.B."/>
            <person name="Minkley D.R."/>
            <person name="Leong J.S."/>
            <person name="Messmer A.M."/>
            <person name="Jantzen J.R."/>
            <person name="von Schalburg K.R."/>
            <person name="Lemon C."/>
            <person name="Bird N.H."/>
            <person name="Koop B.F."/>
        </authorList>
    </citation>
    <scope>NUCLEOTIDE SEQUENCE</scope>
</reference>
<dbReference type="Gene3D" id="2.40.70.10">
    <property type="entry name" value="Acid Proteases"/>
    <property type="match status" value="2"/>
</dbReference>
<dbReference type="Bgee" id="ENSELUG00000015670">
    <property type="expression patterns" value="Expressed in pharyngeal gill and 7 other cell types or tissues"/>
</dbReference>
<keyword evidence="8 10" id="KW-1015">Disulfide bond</keyword>
<keyword evidence="15" id="KW-1185">Reference proteome</keyword>
<dbReference type="GO" id="GO:0004190">
    <property type="term" value="F:aspartic-type endopeptidase activity"/>
    <property type="evidence" value="ECO:0007669"/>
    <property type="project" value="UniProtKB-KW"/>
</dbReference>
<dbReference type="InterPro" id="IPR001461">
    <property type="entry name" value="Aspartic_peptidase_A1"/>
</dbReference>
<dbReference type="GO" id="GO:0006508">
    <property type="term" value="P:proteolysis"/>
    <property type="evidence" value="ECO:0007669"/>
    <property type="project" value="UniProtKB-KW"/>
</dbReference>
<comment type="function">
    <text evidence="1">Shows particularly broad specificity; although bonds involving phenylalanine and leucine are preferred, many others are also cleaved to some extent.</text>
</comment>
<dbReference type="InterPro" id="IPR021109">
    <property type="entry name" value="Peptidase_aspartic_dom_sf"/>
</dbReference>
<keyword evidence="12" id="KW-0732">Signal</keyword>
<dbReference type="Gene3D" id="6.10.140.60">
    <property type="match status" value="1"/>
</dbReference>
<dbReference type="InterPro" id="IPR001969">
    <property type="entry name" value="Aspartic_peptidase_AS"/>
</dbReference>
<keyword evidence="6" id="KW-0222">Digestion</keyword>
<dbReference type="Pfam" id="PF07966">
    <property type="entry name" value="A1_Propeptide"/>
    <property type="match status" value="1"/>
</dbReference>
<evidence type="ECO:0000256" key="11">
    <source>
        <dbReference type="RuleBase" id="RU000454"/>
    </source>
</evidence>
<organism evidence="14 15">
    <name type="scientific">Esox lucius</name>
    <name type="common">Northern pike</name>
    <dbReference type="NCBI Taxonomy" id="8010"/>
    <lineage>
        <taxon>Eukaryota</taxon>
        <taxon>Metazoa</taxon>
        <taxon>Chordata</taxon>
        <taxon>Craniata</taxon>
        <taxon>Vertebrata</taxon>
        <taxon>Euteleostomi</taxon>
        <taxon>Actinopterygii</taxon>
        <taxon>Neopterygii</taxon>
        <taxon>Teleostei</taxon>
        <taxon>Protacanthopterygii</taxon>
        <taxon>Esociformes</taxon>
        <taxon>Esocidae</taxon>
        <taxon>Esox</taxon>
    </lineage>
</organism>
<dbReference type="Gene3D" id="2.60.40.1960">
    <property type="match status" value="1"/>
</dbReference>
<evidence type="ECO:0000256" key="3">
    <source>
        <dbReference type="ARBA" id="ARBA00011924"/>
    </source>
</evidence>
<evidence type="ECO:0000313" key="14">
    <source>
        <dbReference type="Ensembl" id="ENSELUP00000015860.3"/>
    </source>
</evidence>
<protein>
    <recommendedName>
        <fullName evidence="3">pepsin A</fullName>
        <ecNumber evidence="3">3.4.23.1</ecNumber>
    </recommendedName>
</protein>
<feature type="active site" evidence="9">
    <location>
        <position position="88"/>
    </location>
</feature>
<evidence type="ECO:0000313" key="15">
    <source>
        <dbReference type="Proteomes" id="UP000265140"/>
    </source>
</evidence>
<reference evidence="14" key="4">
    <citation type="submission" date="2025-09" db="UniProtKB">
        <authorList>
            <consortium name="Ensembl"/>
        </authorList>
    </citation>
    <scope>IDENTIFICATION</scope>
</reference>
<feature type="signal peptide" evidence="12">
    <location>
        <begin position="1"/>
        <end position="17"/>
    </location>
</feature>
<comment type="similarity">
    <text evidence="2 11">Belongs to the peptidase A1 family.</text>
</comment>
<dbReference type="Ensembl" id="ENSELUT00000039520.3">
    <property type="protein sequence ID" value="ENSELUP00000015860.3"/>
    <property type="gene ID" value="ENSELUG00000015670.3"/>
</dbReference>
<proteinExistence type="inferred from homology"/>
<dbReference type="GeneTree" id="ENSGT00940000162710"/>
<dbReference type="FunFam" id="2.40.70.10:FF:000006">
    <property type="entry name" value="Cathepsin E"/>
    <property type="match status" value="1"/>
</dbReference>
<dbReference type="PROSITE" id="PS00141">
    <property type="entry name" value="ASP_PROTEASE"/>
    <property type="match status" value="2"/>
</dbReference>
<feature type="chain" id="PRO_5044241977" description="pepsin A" evidence="12">
    <location>
        <begin position="18"/>
        <end position="419"/>
    </location>
</feature>
<feature type="disulfide bond" evidence="10">
    <location>
        <begin position="303"/>
        <end position="336"/>
    </location>
</feature>
<feature type="domain" description="Peptidase A1" evidence="13">
    <location>
        <begin position="70"/>
        <end position="372"/>
    </location>
</feature>
<keyword evidence="5 11" id="KW-0064">Aspartyl protease</keyword>
<keyword evidence="7 11" id="KW-0378">Hydrolase</keyword>
<feature type="disulfide bond" evidence="10">
    <location>
        <begin position="101"/>
        <end position="106"/>
    </location>
</feature>
<evidence type="ECO:0000259" key="13">
    <source>
        <dbReference type="PROSITE" id="PS51767"/>
    </source>
</evidence>
<evidence type="ECO:0000256" key="12">
    <source>
        <dbReference type="SAM" id="SignalP"/>
    </source>
</evidence>
<keyword evidence="4 11" id="KW-0645">Protease</keyword>
<dbReference type="InterPro" id="IPR033121">
    <property type="entry name" value="PEPTIDASE_A1"/>
</dbReference>
<evidence type="ECO:0000256" key="5">
    <source>
        <dbReference type="ARBA" id="ARBA00022750"/>
    </source>
</evidence>
<evidence type="ECO:0000256" key="10">
    <source>
        <dbReference type="PIRSR" id="PIRSR601461-2"/>
    </source>
</evidence>
<dbReference type="PANTHER" id="PTHR47966">
    <property type="entry name" value="BETA-SITE APP-CLEAVING ENZYME, ISOFORM A-RELATED"/>
    <property type="match status" value="1"/>
</dbReference>
<evidence type="ECO:0000256" key="8">
    <source>
        <dbReference type="ARBA" id="ARBA00023157"/>
    </source>
</evidence>
<evidence type="ECO:0000256" key="2">
    <source>
        <dbReference type="ARBA" id="ARBA00007447"/>
    </source>
</evidence>
<accession>A0A3P8YIU2</accession>
<dbReference type="PRINTS" id="PR00792">
    <property type="entry name" value="PEPSIN"/>
</dbReference>
<dbReference type="GO" id="GO:0007586">
    <property type="term" value="P:digestion"/>
    <property type="evidence" value="ECO:0007669"/>
    <property type="project" value="UniProtKB-KW"/>
</dbReference>
<dbReference type="EC" id="3.4.23.1" evidence="3"/>
<reference evidence="14" key="3">
    <citation type="submission" date="2025-08" db="UniProtKB">
        <authorList>
            <consortium name="Ensembl"/>
        </authorList>
    </citation>
    <scope>IDENTIFICATION</scope>
</reference>
<evidence type="ECO:0000256" key="9">
    <source>
        <dbReference type="PIRSR" id="PIRSR601461-1"/>
    </source>
</evidence>
<dbReference type="PANTHER" id="PTHR47966:SF22">
    <property type="entry name" value="PEPSIN A-3-RELATED"/>
    <property type="match status" value="1"/>
</dbReference>
<dbReference type="SUPFAM" id="SSF50630">
    <property type="entry name" value="Acid proteases"/>
    <property type="match status" value="1"/>
</dbReference>
<evidence type="ECO:0000256" key="4">
    <source>
        <dbReference type="ARBA" id="ARBA00022670"/>
    </source>
</evidence>
<dbReference type="Pfam" id="PF00026">
    <property type="entry name" value="Asp"/>
    <property type="match status" value="1"/>
</dbReference>
<dbReference type="PROSITE" id="PS51767">
    <property type="entry name" value="PEPTIDASE_A1"/>
    <property type="match status" value="1"/>
</dbReference>
<dbReference type="STRING" id="8010.ENSELUP00000015860"/>
<gene>
    <name evidence="14" type="primary">LAMP2</name>
</gene>
<evidence type="ECO:0000256" key="7">
    <source>
        <dbReference type="ARBA" id="ARBA00022801"/>
    </source>
</evidence>
<evidence type="ECO:0000256" key="1">
    <source>
        <dbReference type="ARBA" id="ARBA00002318"/>
    </source>
</evidence>
<name>A0A3P8YIU2_ESOLU</name>
<reference evidence="14" key="2">
    <citation type="submission" date="2020-02" db="EMBL/GenBank/DDBJ databases">
        <title>Esox lucius (northern pike) genome, fEsoLuc1, primary haplotype.</title>
        <authorList>
            <person name="Myers G."/>
            <person name="Karagic N."/>
            <person name="Meyer A."/>
            <person name="Pippel M."/>
            <person name="Reichard M."/>
            <person name="Winkler S."/>
            <person name="Tracey A."/>
            <person name="Sims Y."/>
            <person name="Howe K."/>
            <person name="Rhie A."/>
            <person name="Formenti G."/>
            <person name="Durbin R."/>
            <person name="Fedrigo O."/>
            <person name="Jarvis E.D."/>
        </authorList>
    </citation>
    <scope>NUCLEOTIDE SEQUENCE [LARGE SCALE GENOMIC DNA]</scope>
</reference>
<dbReference type="AlphaFoldDB" id="A0A3P8YIU2"/>
<dbReference type="InterPro" id="IPR012848">
    <property type="entry name" value="Aspartic_peptidase_N"/>
</dbReference>
<sequence length="419" mass="44962">MMKWALLLCALVVLSECCIRIPLIRGKTARETLMDKGIWEETRQKYPFKPMAKFLQTGDVAVTNDANLAYYAVISIGTPPQFFKVIIDTGSSNLWVPSVNCSSTACQNHTRFNPAKSSTFTWANTSVFVQYGTGNFSGLLAYDNVTVGSISVSHQIFGLSQTEADFFASVVTDGIMGLAFPSISASNATPVFDNMITQGLVNQSLFSIYLSRNPTGSVLTFGGIDSSYYTGQITWIPLSAQTYWQVSMASVRVKGKVAACTGGCQAIVDSGTSLIIGPDSDINNINNLIGATTDQNGDTTVNCSNISNLPAVTFTLSGSSFTLPASAYILQISNVCFSGFSPGSPDFWILGDVFIRQFYVVFNRQNNMIGLAQAVNVSSATNASSAVNECVYTTLGFLLSVCFSLVCVYSGSPILSFLI</sequence>